<name>A0ABX1M1M4_9CYAN</name>
<dbReference type="EMBL" id="QMEC01000016">
    <property type="protein sequence ID" value="NMF62389.1"/>
    <property type="molecule type" value="Genomic_DNA"/>
</dbReference>
<dbReference type="PANTHER" id="PTHR30469:SF15">
    <property type="entry name" value="HLYD FAMILY OF SECRETION PROTEINS"/>
    <property type="match status" value="1"/>
</dbReference>
<organism evidence="4 5">
    <name type="scientific">Brasilonema octagenarum UFV-OR1</name>
    <dbReference type="NCBI Taxonomy" id="417115"/>
    <lineage>
        <taxon>Bacteria</taxon>
        <taxon>Bacillati</taxon>
        <taxon>Cyanobacteriota</taxon>
        <taxon>Cyanophyceae</taxon>
        <taxon>Nostocales</taxon>
        <taxon>Scytonemataceae</taxon>
        <taxon>Brasilonema</taxon>
        <taxon>Octagenarum group</taxon>
    </lineage>
</organism>
<sequence>MLEHSNLEGSSELKPTFRLPFLLVILATITSGGISVYTVQRFQNEAKAAKQQAVPVVQVTTVTALGRLEPNGEIIKLSAPASAEGSRVEQLLVREGTKVKQGQLVAILDSRDRLSAAVAEAQEQVRVAQANLAQTKAGAKKGEIDAQKAAIARLQAQQDTEVLAQQATIARLEAEKNTQIEAQKATIAELQAQLNNALAEYRRYQTLYQQGAISTSFQDTKRLTLTTAQQKIVEAQANLKRIDSSGEQQLAEARANLKRIQTSRDQELNEGRATLAKIAEVRSVDVAAAQAQINQAIAAVKKAEANLRQAFVRSPQEGEVFKIHSRPGELVSSDGIVEMGQNAQMYAVAEVYQSDINKVRLGQPVRLLSDSVAGELSGIVDRIDSQVLRQNVINSDPTSNIDSRIVEVHVRLDQPSTLKAAKFSNLQVKAVISL</sequence>
<evidence type="ECO:0000313" key="4">
    <source>
        <dbReference type="EMBL" id="NMF62389.1"/>
    </source>
</evidence>
<feature type="domain" description="YbhG-like alpha-helical hairpin" evidence="3">
    <location>
        <begin position="154"/>
        <end position="262"/>
    </location>
</feature>
<dbReference type="PANTHER" id="PTHR30469">
    <property type="entry name" value="MULTIDRUG RESISTANCE PROTEIN MDTA"/>
    <property type="match status" value="1"/>
</dbReference>
<dbReference type="InterPro" id="IPR059052">
    <property type="entry name" value="HH_YbhG-like"/>
</dbReference>
<reference evidence="4 5" key="1">
    <citation type="submission" date="2018-06" db="EMBL/GenBank/DDBJ databases">
        <title>Comparative genomics of Brasilonema spp. strains.</title>
        <authorList>
            <person name="Alvarenga D.O."/>
            <person name="Fiore M.F."/>
            <person name="Varani A.M."/>
        </authorList>
    </citation>
    <scope>NUCLEOTIDE SEQUENCE [LARGE SCALE GENOMIC DNA]</scope>
    <source>
        <strain evidence="4 5">UFV-OR1</strain>
    </source>
</reference>
<keyword evidence="2" id="KW-0812">Transmembrane</keyword>
<evidence type="ECO:0000259" key="3">
    <source>
        <dbReference type="Pfam" id="PF25881"/>
    </source>
</evidence>
<evidence type="ECO:0000256" key="2">
    <source>
        <dbReference type="SAM" id="Phobius"/>
    </source>
</evidence>
<accession>A0ABX1M1M4</accession>
<comment type="caution">
    <text evidence="4">The sequence shown here is derived from an EMBL/GenBank/DDBJ whole genome shotgun (WGS) entry which is preliminary data.</text>
</comment>
<dbReference type="PRINTS" id="PR01490">
    <property type="entry name" value="RTXTOXIND"/>
</dbReference>
<feature type="coiled-coil region" evidence="1">
    <location>
        <begin position="173"/>
        <end position="313"/>
    </location>
</feature>
<dbReference type="Gene3D" id="1.10.287.470">
    <property type="entry name" value="Helix hairpin bin"/>
    <property type="match status" value="2"/>
</dbReference>
<dbReference type="Gene3D" id="2.40.50.100">
    <property type="match status" value="2"/>
</dbReference>
<keyword evidence="1" id="KW-0175">Coiled coil</keyword>
<dbReference type="Proteomes" id="UP000762253">
    <property type="component" value="Unassembled WGS sequence"/>
</dbReference>
<evidence type="ECO:0000313" key="5">
    <source>
        <dbReference type="Proteomes" id="UP000762253"/>
    </source>
</evidence>
<dbReference type="NCBIfam" id="TIGR02971">
    <property type="entry name" value="heterocyst_DevB"/>
    <property type="match status" value="1"/>
</dbReference>
<feature type="coiled-coil region" evidence="1">
    <location>
        <begin position="111"/>
        <end position="138"/>
    </location>
</feature>
<evidence type="ECO:0000256" key="1">
    <source>
        <dbReference type="SAM" id="Coils"/>
    </source>
</evidence>
<proteinExistence type="predicted"/>
<keyword evidence="2" id="KW-1133">Transmembrane helix</keyword>
<keyword evidence="2" id="KW-0472">Membrane</keyword>
<gene>
    <name evidence="4" type="ORF">DP115_06135</name>
</gene>
<dbReference type="Pfam" id="PF25881">
    <property type="entry name" value="HH_YBHG"/>
    <property type="match status" value="1"/>
</dbReference>
<protein>
    <submittedName>
        <fullName evidence="4">HlyD family secretion protein</fullName>
    </submittedName>
</protein>
<dbReference type="RefSeq" id="WP_169263991.1">
    <property type="nucleotide sequence ID" value="NZ_QMEC01000016.1"/>
</dbReference>
<feature type="transmembrane region" description="Helical" evidence="2">
    <location>
        <begin position="20"/>
        <end position="39"/>
    </location>
</feature>
<dbReference type="SUPFAM" id="SSF111369">
    <property type="entry name" value="HlyD-like secretion proteins"/>
    <property type="match status" value="1"/>
</dbReference>
<dbReference type="Gene3D" id="2.40.30.170">
    <property type="match status" value="1"/>
</dbReference>
<dbReference type="InterPro" id="IPR014315">
    <property type="entry name" value="ABC_heterocyst_DevB"/>
</dbReference>
<keyword evidence="5" id="KW-1185">Reference proteome</keyword>